<reference evidence="1 2" key="1">
    <citation type="journal article" date="2023" name="G3 (Bethesda)">
        <title>A high-quality reference genome for the fission yeast Schizosaccharomyces osmophilus.</title>
        <authorList>
            <person name="Jia G.S."/>
            <person name="Zhang W.C."/>
            <person name="Liang Y."/>
            <person name="Liu X.H."/>
            <person name="Rhind N."/>
            <person name="Pidoux A."/>
            <person name="Brysch-Herzberg M."/>
            <person name="Du L.L."/>
        </authorList>
    </citation>
    <scope>NUCLEOTIDE SEQUENCE [LARGE SCALE GENOMIC DNA]</scope>
    <source>
        <strain evidence="1 2">CBS 15793</strain>
    </source>
</reference>
<dbReference type="RefSeq" id="XP_056036377.1">
    <property type="nucleotide sequence ID" value="XM_056180543.1"/>
</dbReference>
<evidence type="ECO:0000313" key="2">
    <source>
        <dbReference type="Proteomes" id="UP001212411"/>
    </source>
</evidence>
<evidence type="ECO:0000313" key="1">
    <source>
        <dbReference type="EMBL" id="WBW72134.1"/>
    </source>
</evidence>
<name>A0AAE9W9G7_9SCHI</name>
<dbReference type="EMBL" id="CP115611">
    <property type="protein sequence ID" value="WBW72134.1"/>
    <property type="molecule type" value="Genomic_DNA"/>
</dbReference>
<dbReference type="AlphaFoldDB" id="A0AAE9W9G7"/>
<dbReference type="GeneID" id="80875232"/>
<sequence length="81" mass="9122">MENTLRGFLENSKEGERVFVEGLQNDTKKVCRVSETNQLNCVELGGLETQLFSTLQSLGYICTLSADPNRPPSFDCKKFMD</sequence>
<dbReference type="KEGG" id="som:SOMG_01750"/>
<proteinExistence type="predicted"/>
<gene>
    <name evidence="1" type="ORF">SOMG_01750</name>
</gene>
<keyword evidence="2" id="KW-1185">Reference proteome</keyword>
<accession>A0AAE9W9G7</accession>
<protein>
    <submittedName>
        <fullName evidence="1">SPAC222.17-like, conserved protein</fullName>
    </submittedName>
</protein>
<dbReference type="Proteomes" id="UP001212411">
    <property type="component" value="Chromosome 1"/>
</dbReference>
<organism evidence="1 2">
    <name type="scientific">Schizosaccharomyces osmophilus</name>
    <dbReference type="NCBI Taxonomy" id="2545709"/>
    <lineage>
        <taxon>Eukaryota</taxon>
        <taxon>Fungi</taxon>
        <taxon>Dikarya</taxon>
        <taxon>Ascomycota</taxon>
        <taxon>Taphrinomycotina</taxon>
        <taxon>Schizosaccharomycetes</taxon>
        <taxon>Schizosaccharomycetales</taxon>
        <taxon>Schizosaccharomycetaceae</taxon>
        <taxon>Schizosaccharomyces</taxon>
    </lineage>
</organism>